<dbReference type="InterPro" id="IPR046938">
    <property type="entry name" value="DNA_clamp_sf"/>
</dbReference>
<dbReference type="PANTHER" id="PTHR12900">
    <property type="entry name" value="MITOTIC AND DNA DAMAGE CHECKPOINT PROTEIN HUS1"/>
    <property type="match status" value="1"/>
</dbReference>
<comment type="subcellular location">
    <subcellularLocation>
        <location evidence="1">Nucleus</location>
    </subcellularLocation>
</comment>
<evidence type="ECO:0000256" key="2">
    <source>
        <dbReference type="ARBA" id="ARBA00005563"/>
    </source>
</evidence>
<dbReference type="PANTHER" id="PTHR12900:SF0">
    <property type="entry name" value="CHECKPOINT PROTEIN"/>
    <property type="match status" value="1"/>
</dbReference>
<dbReference type="InterPro" id="IPR016580">
    <property type="entry name" value="HUS1"/>
</dbReference>
<evidence type="ECO:0000256" key="1">
    <source>
        <dbReference type="ARBA" id="ARBA00004123"/>
    </source>
</evidence>
<gene>
    <name evidence="6" type="primary">LOC100214147</name>
</gene>
<reference evidence="6" key="1">
    <citation type="submission" date="2025-08" db="UniProtKB">
        <authorList>
            <consortium name="RefSeq"/>
        </authorList>
    </citation>
    <scope>IDENTIFICATION</scope>
</reference>
<evidence type="ECO:0000256" key="3">
    <source>
        <dbReference type="ARBA" id="ARBA00023242"/>
    </source>
</evidence>
<sequence>MKFRAKLVDIGCIQQFTKVLSTVSKISKTCTLKLSEDQVVLTQNEKAINGGTSFWCEMNQVDYFDEYRIEGKDEKNEIYLEINNENVLRAMRSGHTAQFIKIKLTKKQTPCLTFEITLSSLTAHTRNVIHDVPVAVIPTRYWDDFKKPTLPNYNIKIHTPNLKIMKSVVERMKNISGFMVITALQNGELCFRVETDEVTASTYFQNMLVEPNEKSTLVEHDIDNTESVGARVDIQKLLSFLHAQLLNATKTICAIVDQRAVHMFVDCNDLLFQYFIPSTNISIT</sequence>
<evidence type="ECO:0000313" key="6">
    <source>
        <dbReference type="RefSeq" id="XP_065666565.1"/>
    </source>
</evidence>
<proteinExistence type="inferred from homology"/>
<dbReference type="Pfam" id="PF04005">
    <property type="entry name" value="Hus1"/>
    <property type="match status" value="1"/>
</dbReference>
<evidence type="ECO:0000313" key="5">
    <source>
        <dbReference type="Proteomes" id="UP001652625"/>
    </source>
</evidence>
<keyword evidence="5" id="KW-1185">Reference proteome</keyword>
<evidence type="ECO:0000256" key="4">
    <source>
        <dbReference type="PIRNR" id="PIRNR011312"/>
    </source>
</evidence>
<dbReference type="Proteomes" id="UP001652625">
    <property type="component" value="Chromosome 11"/>
</dbReference>
<dbReference type="SUPFAM" id="SSF55979">
    <property type="entry name" value="DNA clamp"/>
    <property type="match status" value="1"/>
</dbReference>
<name>A0ABM4CX95_HYDVU</name>
<accession>A0ABM4CX95</accession>
<comment type="similarity">
    <text evidence="2 4">Belongs to the HUS1 family.</text>
</comment>
<dbReference type="GeneID" id="100214147"/>
<dbReference type="RefSeq" id="XP_065666565.1">
    <property type="nucleotide sequence ID" value="XM_065810493.1"/>
</dbReference>
<protein>
    <recommendedName>
        <fullName evidence="4">Checkpoint protein</fullName>
    </recommendedName>
</protein>
<dbReference type="PIRSF" id="PIRSF011312">
    <property type="entry name" value="Cell_cycle_HUS1"/>
    <property type="match status" value="1"/>
</dbReference>
<keyword evidence="3" id="KW-0539">Nucleus</keyword>
<dbReference type="Gene3D" id="3.70.10.10">
    <property type="match status" value="1"/>
</dbReference>
<dbReference type="InterPro" id="IPR007150">
    <property type="entry name" value="HUS1/Mec3"/>
</dbReference>
<organism evidence="5 6">
    <name type="scientific">Hydra vulgaris</name>
    <name type="common">Hydra</name>
    <name type="synonym">Hydra attenuata</name>
    <dbReference type="NCBI Taxonomy" id="6087"/>
    <lineage>
        <taxon>Eukaryota</taxon>
        <taxon>Metazoa</taxon>
        <taxon>Cnidaria</taxon>
        <taxon>Hydrozoa</taxon>
        <taxon>Hydroidolina</taxon>
        <taxon>Anthoathecata</taxon>
        <taxon>Aplanulata</taxon>
        <taxon>Hydridae</taxon>
        <taxon>Hydra</taxon>
    </lineage>
</organism>